<dbReference type="Gene3D" id="1.10.287.630">
    <property type="entry name" value="Helix hairpin bin"/>
    <property type="match status" value="1"/>
</dbReference>
<evidence type="ECO:0000256" key="1">
    <source>
        <dbReference type="ARBA" id="ARBA00008383"/>
    </source>
</evidence>
<evidence type="ECO:0000256" key="3">
    <source>
        <dbReference type="SAM" id="Coils"/>
    </source>
</evidence>
<feature type="coiled-coil region" evidence="3">
    <location>
        <begin position="346"/>
        <end position="385"/>
    </location>
</feature>
<dbReference type="InterPro" id="IPR014710">
    <property type="entry name" value="RmlC-like_jellyroll"/>
</dbReference>
<dbReference type="Gene3D" id="3.30.1540.10">
    <property type="entry name" value="formyl-coa transferase, domain 3"/>
    <property type="match status" value="1"/>
</dbReference>
<evidence type="ECO:0000313" key="7">
    <source>
        <dbReference type="Proteomes" id="UP000054937"/>
    </source>
</evidence>
<dbReference type="PANTHER" id="PTHR48207">
    <property type="entry name" value="SUCCINATE--HYDROXYMETHYLGLUTARATE COA-TRANSFERASE"/>
    <property type="match status" value="1"/>
</dbReference>
<dbReference type="GO" id="GO:0008410">
    <property type="term" value="F:CoA-transferase activity"/>
    <property type="evidence" value="ECO:0007669"/>
    <property type="project" value="TreeGrafter"/>
</dbReference>
<evidence type="ECO:0000313" key="6">
    <source>
        <dbReference type="EMBL" id="KRX07234.1"/>
    </source>
</evidence>
<feature type="compositionally biased region" description="Low complexity" evidence="4">
    <location>
        <begin position="455"/>
        <end position="473"/>
    </location>
</feature>
<dbReference type="PANTHER" id="PTHR48207:SF3">
    <property type="entry name" value="SUCCINATE--HYDROXYMETHYLGLUTARATE COA-TRANSFERASE"/>
    <property type="match status" value="1"/>
</dbReference>
<evidence type="ECO:0000256" key="2">
    <source>
        <dbReference type="ARBA" id="ARBA00022679"/>
    </source>
</evidence>
<comment type="caution">
    <text evidence="6">The sequence shown here is derived from an EMBL/GenBank/DDBJ whole genome shotgun (WGS) entry which is preliminary data.</text>
</comment>
<dbReference type="Proteomes" id="UP000054937">
    <property type="component" value="Unassembled WGS sequence"/>
</dbReference>
<dbReference type="SUPFAM" id="SSF89796">
    <property type="entry name" value="CoA-transferase family III (CaiB/BaiF)"/>
    <property type="match status" value="1"/>
</dbReference>
<feature type="compositionally biased region" description="Basic residues" evidence="4">
    <location>
        <begin position="491"/>
        <end position="506"/>
    </location>
</feature>
<gene>
    <name evidence="6" type="ORF">PPERSA_00391</name>
</gene>
<sequence length="1290" mass="150757">MILEELNQKATEYKRDLEIINRFMESKFIEIQLQSKVRSYLEYNFKAQGETTINKEAQQVLEKLPRSMKDQIQTQINENIIKQFPFMWQQFSKKTQDDVLLIMEEQTCVTNEYIFHQDENIEPSLYLIIKGQGSSFYKNLQNYRKINYNYIDYFLIQNFKYKNLVEITQKVDEFQKETVICQVKSGQVLGDMNLITGQLHAYSAKCTSFVNLCKIERNKFLQILKNNSEDFERFHMIKEEIMFSSYSNYYIRNCYICGKTTHQENKCNLICYRPSNYSVNMKQNYQERQQQRQRFYRAKNLVIKPLNELFDELEIVREKLFLNDEIMDLFQKYDYFDSDDDEYYYYEDWEEDYNDEQEEGEESELQKEEIMKEKAKQLIQSHSENNLSPKSMKNLKFADEICNLQMEQSISDINSNKNMQEQQNLEKKEKKIKLLNKIQTKNSSIEEGDSENYKGDSYYDSGNSSDYSESQGSEDFQKAVLLMGGDMSSIKKQKRKNSQKKSLRSRKQSEQEKITLQKLKTTVANYNKNQIMNENNENIQQSILKQNYQTKIYINNMDISNESAQNQPKQRKSVIDYLRQKQDSNTESENDQKQLIHQYQQQSYTELKSNMKNKSNMLKESQKRLSETKNPYMLSSKQLMLLGQGAGQNQPEKNLNQKMNNSNQTVQQLESRKSLLKQNPSVQKLQSNNNNNNNQQVIRQTAAKRTRIQVPIRSQRSIQKSVQKSTQQVLDNGMKSMKKMASNALNTVQSTKFEDDVMKLVQDKLQKTGYSESVNVQDLIRIAKEELHQDFINKFDQQKNFKIFFPLKNLSYLVRVYKSMQRMKNKKKIDGSGIWSQTYQSTKYFNMKNINLNMKQTIKRGQSHSNNVPMSPQYQIFKVNKGVLKGIRVLDLSRILVGPICSMQLSDLGAEVIKIEGFEGDETRKWGPPFLENSNATKSQKLDSSYFMSVNRNKKSMCLNLKKKEGQEIIYELAKQSDIVIENFSNGVTKRLQIDYENLKKVKNDIIYSTITGYGHTGPKQNYHAFDLVMQAEAGYMFITGEQNGQPSKLGFAITDVLAGLYSTTGLLAALYNREKTGKGCHVYTSLYETALASLVNIASQYLNGNKAHQRMGNQHPSIVPYATYMCGDGQYAVLALGTDSQFKNFCQIVGIPEEIYKSEDFITNKQRVKNREKMGEIIENYLKSWKCQELIQKLNEQKIPCGMVNSIDQIFSQNNQQLQDLNLIQTIKSQNYKEDIKLIRNPLNYSDNTILGDIMEPPKLNQHANYVLNDLLQFNEDKISKLRNNKVIL</sequence>
<protein>
    <submittedName>
        <fullName evidence="6">Cyclic nucleotide-binding protein</fullName>
    </submittedName>
</protein>
<keyword evidence="3" id="KW-0175">Coiled coil</keyword>
<evidence type="ECO:0000256" key="4">
    <source>
        <dbReference type="SAM" id="MobiDB-lite"/>
    </source>
</evidence>
<dbReference type="EMBL" id="LDAU01000085">
    <property type="protein sequence ID" value="KRX07234.1"/>
    <property type="molecule type" value="Genomic_DNA"/>
</dbReference>
<dbReference type="CDD" id="cd00038">
    <property type="entry name" value="CAP_ED"/>
    <property type="match status" value="1"/>
</dbReference>
<dbReference type="PROSITE" id="PS50042">
    <property type="entry name" value="CNMP_BINDING_3"/>
    <property type="match status" value="1"/>
</dbReference>
<evidence type="ECO:0000259" key="5">
    <source>
        <dbReference type="PROSITE" id="PS50042"/>
    </source>
</evidence>
<keyword evidence="7" id="KW-1185">Reference proteome</keyword>
<dbReference type="InterPro" id="IPR023606">
    <property type="entry name" value="CoA-Trfase_III_dom_1_sf"/>
</dbReference>
<feature type="domain" description="Cyclic nucleotide-binding" evidence="5">
    <location>
        <begin position="165"/>
        <end position="229"/>
    </location>
</feature>
<name>A0A0V0QYB3_PSEPJ</name>
<keyword evidence="2" id="KW-0808">Transferase</keyword>
<dbReference type="SUPFAM" id="SSF51206">
    <property type="entry name" value="cAMP-binding domain-like"/>
    <property type="match status" value="1"/>
</dbReference>
<dbReference type="Gene3D" id="2.60.120.10">
    <property type="entry name" value="Jelly Rolls"/>
    <property type="match status" value="1"/>
</dbReference>
<dbReference type="InterPro" id="IPR044855">
    <property type="entry name" value="CoA-Trfase_III_dom3_sf"/>
</dbReference>
<dbReference type="InterPro" id="IPR000595">
    <property type="entry name" value="cNMP-bd_dom"/>
</dbReference>
<proteinExistence type="inferred from homology"/>
<dbReference type="InterPro" id="IPR018490">
    <property type="entry name" value="cNMP-bd_dom_sf"/>
</dbReference>
<feature type="region of interest" description="Disordered" evidence="4">
    <location>
        <begin position="443"/>
        <end position="473"/>
    </location>
</feature>
<dbReference type="Gene3D" id="3.40.50.10540">
    <property type="entry name" value="Crotonobetainyl-coa:carnitine coa-transferase, domain 1"/>
    <property type="match status" value="1"/>
</dbReference>
<feature type="region of interest" description="Disordered" evidence="4">
    <location>
        <begin position="487"/>
        <end position="512"/>
    </location>
</feature>
<dbReference type="InterPro" id="IPR050483">
    <property type="entry name" value="CoA-transferase_III_domain"/>
</dbReference>
<feature type="coiled-coil region" evidence="3">
    <location>
        <begin position="652"/>
        <end position="679"/>
    </location>
</feature>
<accession>A0A0V0QYB3</accession>
<dbReference type="InParanoid" id="A0A0V0QYB3"/>
<reference evidence="6 7" key="1">
    <citation type="journal article" date="2015" name="Sci. Rep.">
        <title>Genome of the facultative scuticociliatosis pathogen Pseudocohnilembus persalinus provides insight into its virulence through horizontal gene transfer.</title>
        <authorList>
            <person name="Xiong J."/>
            <person name="Wang G."/>
            <person name="Cheng J."/>
            <person name="Tian M."/>
            <person name="Pan X."/>
            <person name="Warren A."/>
            <person name="Jiang C."/>
            <person name="Yuan D."/>
            <person name="Miao W."/>
        </authorList>
    </citation>
    <scope>NUCLEOTIDE SEQUENCE [LARGE SCALE GENOMIC DNA]</scope>
    <source>
        <strain evidence="6">36N120E</strain>
    </source>
</reference>
<dbReference type="OrthoDB" id="421515at2759"/>
<dbReference type="Pfam" id="PF02515">
    <property type="entry name" value="CoA_transf_3"/>
    <property type="match status" value="1"/>
</dbReference>
<organism evidence="6 7">
    <name type="scientific">Pseudocohnilembus persalinus</name>
    <name type="common">Ciliate</name>
    <dbReference type="NCBI Taxonomy" id="266149"/>
    <lineage>
        <taxon>Eukaryota</taxon>
        <taxon>Sar</taxon>
        <taxon>Alveolata</taxon>
        <taxon>Ciliophora</taxon>
        <taxon>Intramacronucleata</taxon>
        <taxon>Oligohymenophorea</taxon>
        <taxon>Scuticociliatia</taxon>
        <taxon>Philasterida</taxon>
        <taxon>Pseudocohnilembidae</taxon>
        <taxon>Pseudocohnilembus</taxon>
    </lineage>
</organism>
<dbReference type="InterPro" id="IPR003673">
    <property type="entry name" value="CoA-Trfase_fam_III"/>
</dbReference>
<comment type="similarity">
    <text evidence="1">Belongs to the CoA-transferase III family.</text>
</comment>